<comment type="caution">
    <text evidence="2">The sequence shown here is derived from an EMBL/GenBank/DDBJ whole genome shotgun (WGS) entry which is preliminary data.</text>
</comment>
<protein>
    <submittedName>
        <fullName evidence="2">Uncharacterized protein</fullName>
    </submittedName>
</protein>
<dbReference type="EMBL" id="VAFM01000001">
    <property type="protein sequence ID" value="TKW61644.1"/>
    <property type="molecule type" value="Genomic_DNA"/>
</dbReference>
<evidence type="ECO:0000313" key="2">
    <source>
        <dbReference type="EMBL" id="TKW61644.1"/>
    </source>
</evidence>
<keyword evidence="1" id="KW-0732">Signal</keyword>
<feature type="signal peptide" evidence="1">
    <location>
        <begin position="1"/>
        <end position="25"/>
    </location>
</feature>
<reference evidence="2 3" key="1">
    <citation type="journal article" date="2017" name="Nat. Commun.">
        <title>In situ click chemistry generation of cyclooxygenase-2 inhibitors.</title>
        <authorList>
            <person name="Bhardwaj A."/>
            <person name="Kaur J."/>
            <person name="Wuest M."/>
            <person name="Wuest F."/>
        </authorList>
    </citation>
    <scope>NUCLEOTIDE SEQUENCE [LARGE SCALE GENOMIC DNA]</scope>
    <source>
        <strain evidence="2">S2_018_000_R2_106</strain>
    </source>
</reference>
<accession>A0A6N4RF41</accession>
<name>A0A6N4RF41_BLAVI</name>
<dbReference type="Proteomes" id="UP000320948">
    <property type="component" value="Unassembled WGS sequence"/>
</dbReference>
<dbReference type="InterPro" id="IPR006311">
    <property type="entry name" value="TAT_signal"/>
</dbReference>
<evidence type="ECO:0000256" key="1">
    <source>
        <dbReference type="SAM" id="SignalP"/>
    </source>
</evidence>
<evidence type="ECO:0000313" key="3">
    <source>
        <dbReference type="Proteomes" id="UP000320948"/>
    </source>
</evidence>
<sequence>MHRRDFLTLTLAAGTLAVTGLPALAAEPATRSALPQVVGVGPAALLAVADGEIELAHVRTIYFDNIHANDFVHLMADIVKRDSAAGFLPHFLKVNALHTQLERDGILLVNRGIDFGRGQFDLATWPDPRKGIWQPLDFVPRSHAMT</sequence>
<dbReference type="AlphaFoldDB" id="A0A6N4RF41"/>
<gene>
    <name evidence="2" type="ORF">DI628_03180</name>
</gene>
<proteinExistence type="predicted"/>
<dbReference type="PROSITE" id="PS51318">
    <property type="entry name" value="TAT"/>
    <property type="match status" value="1"/>
</dbReference>
<feature type="chain" id="PRO_5026775449" evidence="1">
    <location>
        <begin position="26"/>
        <end position="146"/>
    </location>
</feature>
<organism evidence="2 3">
    <name type="scientific">Blastochloris viridis</name>
    <name type="common">Rhodopseudomonas viridis</name>
    <dbReference type="NCBI Taxonomy" id="1079"/>
    <lineage>
        <taxon>Bacteria</taxon>
        <taxon>Pseudomonadati</taxon>
        <taxon>Pseudomonadota</taxon>
        <taxon>Alphaproteobacteria</taxon>
        <taxon>Hyphomicrobiales</taxon>
        <taxon>Blastochloridaceae</taxon>
        <taxon>Blastochloris</taxon>
    </lineage>
</organism>